<organism evidence="2 3">
    <name type="scientific">Actinomycetospora termitidis</name>
    <dbReference type="NCBI Taxonomy" id="3053470"/>
    <lineage>
        <taxon>Bacteria</taxon>
        <taxon>Bacillati</taxon>
        <taxon>Actinomycetota</taxon>
        <taxon>Actinomycetes</taxon>
        <taxon>Pseudonocardiales</taxon>
        <taxon>Pseudonocardiaceae</taxon>
        <taxon>Actinomycetospora</taxon>
    </lineage>
</organism>
<dbReference type="Proteomes" id="UP001231924">
    <property type="component" value="Unassembled WGS sequence"/>
</dbReference>
<accession>A0ABT7MCT4</accession>
<evidence type="ECO:0000313" key="3">
    <source>
        <dbReference type="Proteomes" id="UP001231924"/>
    </source>
</evidence>
<dbReference type="InterPro" id="IPR015889">
    <property type="entry name" value="Intradiol_dOase_core"/>
</dbReference>
<keyword evidence="3" id="KW-1185">Reference proteome</keyword>
<comment type="caution">
    <text evidence="2">The sequence shown here is derived from an EMBL/GenBank/DDBJ whole genome shotgun (WGS) entry which is preliminary data.</text>
</comment>
<dbReference type="Gene3D" id="2.60.130.10">
    <property type="entry name" value="Aromatic compound dioxygenase"/>
    <property type="match status" value="1"/>
</dbReference>
<feature type="transmembrane region" description="Helical" evidence="1">
    <location>
        <begin position="6"/>
        <end position="24"/>
    </location>
</feature>
<proteinExistence type="predicted"/>
<sequence>MRPHPAAITVFVAVVWVIGVLLATSSLHGTGARDVGVRASGPEGPSVAELAEGLCAPTVSNPGGTNNYVPKAPFTDPLGQGFTVTGTVRDEACRPLPGVRVQVWAQTATASEQRNRTSVRTDAQGRYRVDSDPLVAQFGEPNVHVGYDDPGPWRRVFLRNVTRDGDTGAQVDLVLSP</sequence>
<evidence type="ECO:0000256" key="1">
    <source>
        <dbReference type="SAM" id="Phobius"/>
    </source>
</evidence>
<dbReference type="EMBL" id="JASVWF010000005">
    <property type="protein sequence ID" value="MDL5158475.1"/>
    <property type="molecule type" value="Genomic_DNA"/>
</dbReference>
<dbReference type="SUPFAM" id="SSF49482">
    <property type="entry name" value="Aromatic compound dioxygenase"/>
    <property type="match status" value="1"/>
</dbReference>
<evidence type="ECO:0000313" key="2">
    <source>
        <dbReference type="EMBL" id="MDL5158475.1"/>
    </source>
</evidence>
<keyword evidence="1" id="KW-0812">Transmembrane</keyword>
<gene>
    <name evidence="2" type="ORF">QRT03_21085</name>
</gene>
<protein>
    <submittedName>
        <fullName evidence="2">Carboxypeptidase regulatory-like domain-containing protein</fullName>
    </submittedName>
</protein>
<name>A0ABT7MCT4_9PSEU</name>
<reference evidence="2 3" key="1">
    <citation type="submission" date="2023-06" db="EMBL/GenBank/DDBJ databases">
        <title>Actinomycetospora Odt1-22.</title>
        <authorList>
            <person name="Supong K."/>
        </authorList>
    </citation>
    <scope>NUCLEOTIDE SEQUENCE [LARGE SCALE GENOMIC DNA]</scope>
    <source>
        <strain evidence="2 3">Odt1-22</strain>
    </source>
</reference>
<keyword evidence="1" id="KW-0472">Membrane</keyword>
<dbReference type="RefSeq" id="WP_286055018.1">
    <property type="nucleotide sequence ID" value="NZ_JASVWF010000005.1"/>
</dbReference>
<keyword evidence="1" id="KW-1133">Transmembrane helix</keyword>